<dbReference type="PANTHER" id="PTHR10796:SF130">
    <property type="entry name" value="PATCHED DOMAIN-CONTAINING PROTEIN 3-LIKE PROTEIN"/>
    <property type="match status" value="1"/>
</dbReference>
<name>A0A9R1TFY4_9HYME</name>
<evidence type="ECO:0000259" key="4">
    <source>
        <dbReference type="PROSITE" id="PS50156"/>
    </source>
</evidence>
<sequence length="895" mass="101518">METSGRPEAESRWRRLKDSVVHFYFNPGTIFYKIGLSIGNNPWLWLITSLCLSGVCGSGMSLWREEVDDVELYIPMKAALRSDASWVKEHFKDELTYASILVTASNVLDPEVLRSISEMEDVVKGIVVNGDSWSDVCARYLTWFSNVTSIEELERDYPLLAYGTFRDFLRKDSCIYQSILKLWPEGVSNLTLEEISRDVTEAFHETKNDNGILMDISPLLSTLTYDGSGHVIGAKGTLLNFLLKKSNANSSAWELEFIEKVLYSNRTIPRGMRIYALASRSFHDILDRVLENNLAILFCGPILIMIYVAAMIGRCNKVQQRIYLSLLGVSVTGQAILSAYGVCFYLGFSYGPVHPILPFLLLGIGVDDMFVIIQSLETLTEIEKNSQLPVRIAKALEQSGMSITVTSLTNVIAFGIGMTTVMPFLKSFCMFAAMGIFFLFVYEVMFFVSCLVLDERRVASNKDGCFCTKRSQWRPNECSQRNVQRVIFQEFIGPLLMCRRVKFLVISMAALLLGLNVWGICRLDRNFEPLLYLNQESYPIEFSEKLFELFPNYGRRADIYFDSVDYCEDREALGEMIKALENNSYVNKRTLNSWFTRYGEWLEERYQGVGDCEEYYGKLSEFLFMSKEGQAFVRDMKFDGIPISDYNITITKIGLQHVTIPTAHEREHAMESIREIIQSVNFSKGNEHSAIFAHDYVYWTANQVPLMIIGDELIRNLILEILAVSVVSMLLLRDLWVSFWVICCVLFTLIDLLGSMYYVGLTIEISSSIMILLCAGLAVDYAAHVGLEFTRARGTRDERSISTLGLIGPAVFNGGLSTFLAFMLLGASRDYLFSSFFKLFAAVVVFGLFHGLIFLPVILSLLGSEKKKENEKTDNPPWEPNKYCTLPLPHPNNGK</sequence>
<evidence type="ECO:0000256" key="2">
    <source>
        <dbReference type="SAM" id="MobiDB-lite"/>
    </source>
</evidence>
<keyword evidence="5" id="KW-1185">Reference proteome</keyword>
<dbReference type="Pfam" id="PF12349">
    <property type="entry name" value="Sterol-sensing"/>
    <property type="match status" value="1"/>
</dbReference>
<feature type="transmembrane region" description="Helical" evidence="3">
    <location>
        <begin position="400"/>
        <end position="425"/>
    </location>
</feature>
<evidence type="ECO:0000313" key="5">
    <source>
        <dbReference type="Proteomes" id="UP000694866"/>
    </source>
</evidence>
<gene>
    <name evidence="6" type="primary">LOC105269649</name>
</gene>
<feature type="transmembrane region" description="Helical" evidence="3">
    <location>
        <begin position="431"/>
        <end position="453"/>
    </location>
</feature>
<dbReference type="Proteomes" id="UP000694866">
    <property type="component" value="Unplaced"/>
</dbReference>
<evidence type="ECO:0000256" key="1">
    <source>
        <dbReference type="ARBA" id="ARBA00005585"/>
    </source>
</evidence>
<dbReference type="GO" id="GO:0016020">
    <property type="term" value="C:membrane"/>
    <property type="evidence" value="ECO:0007669"/>
    <property type="project" value="TreeGrafter"/>
</dbReference>
<organism evidence="5 6">
    <name type="scientific">Fopius arisanus</name>
    <dbReference type="NCBI Taxonomy" id="64838"/>
    <lineage>
        <taxon>Eukaryota</taxon>
        <taxon>Metazoa</taxon>
        <taxon>Ecdysozoa</taxon>
        <taxon>Arthropoda</taxon>
        <taxon>Hexapoda</taxon>
        <taxon>Insecta</taxon>
        <taxon>Pterygota</taxon>
        <taxon>Neoptera</taxon>
        <taxon>Endopterygota</taxon>
        <taxon>Hymenoptera</taxon>
        <taxon>Apocrita</taxon>
        <taxon>Ichneumonoidea</taxon>
        <taxon>Braconidae</taxon>
        <taxon>Opiinae</taxon>
        <taxon>Fopius</taxon>
    </lineage>
</organism>
<feature type="domain" description="SSD" evidence="4">
    <location>
        <begin position="293"/>
        <end position="453"/>
    </location>
</feature>
<dbReference type="OrthoDB" id="6510177at2759"/>
<feature type="transmembrane region" description="Helical" evidence="3">
    <location>
        <begin position="294"/>
        <end position="312"/>
    </location>
</feature>
<feature type="transmembrane region" description="Helical" evidence="3">
    <location>
        <begin position="804"/>
        <end position="827"/>
    </location>
</feature>
<feature type="transmembrane region" description="Helical" evidence="3">
    <location>
        <begin position="501"/>
        <end position="520"/>
    </location>
</feature>
<feature type="transmembrane region" description="Helical" evidence="3">
    <location>
        <begin position="839"/>
        <end position="862"/>
    </location>
</feature>
<dbReference type="PANTHER" id="PTHR10796">
    <property type="entry name" value="PATCHED-RELATED"/>
    <property type="match status" value="1"/>
</dbReference>
<dbReference type="InterPro" id="IPR000731">
    <property type="entry name" value="SSD"/>
</dbReference>
<feature type="region of interest" description="Disordered" evidence="2">
    <location>
        <begin position="868"/>
        <end position="895"/>
    </location>
</feature>
<dbReference type="GeneID" id="105269649"/>
<feature type="transmembrane region" description="Helical" evidence="3">
    <location>
        <begin position="765"/>
        <end position="783"/>
    </location>
</feature>
<accession>A0A9R1TFY4</accession>
<dbReference type="InterPro" id="IPR053958">
    <property type="entry name" value="HMGCR/SNAP/NPC1-like_SSD"/>
</dbReference>
<feature type="transmembrane region" description="Helical" evidence="3">
    <location>
        <begin position="713"/>
        <end position="732"/>
    </location>
</feature>
<dbReference type="RefSeq" id="XP_011308361.1">
    <property type="nucleotide sequence ID" value="XM_011310059.1"/>
</dbReference>
<dbReference type="Gene3D" id="1.20.1640.10">
    <property type="entry name" value="Multidrug efflux transporter AcrB transmembrane domain"/>
    <property type="match status" value="2"/>
</dbReference>
<proteinExistence type="inferred from homology"/>
<dbReference type="InterPro" id="IPR051697">
    <property type="entry name" value="Patched_domain-protein"/>
</dbReference>
<evidence type="ECO:0000313" key="6">
    <source>
        <dbReference type="RefSeq" id="XP_011308361.1"/>
    </source>
</evidence>
<dbReference type="SUPFAM" id="SSF82866">
    <property type="entry name" value="Multidrug efflux transporter AcrB transmembrane domain"/>
    <property type="match status" value="2"/>
</dbReference>
<protein>
    <submittedName>
        <fullName evidence="6">Patched domain-containing protein 3 isoform X1</fullName>
    </submittedName>
</protein>
<feature type="transmembrane region" description="Helical" evidence="3">
    <location>
        <begin position="739"/>
        <end position="759"/>
    </location>
</feature>
<dbReference type="KEGG" id="fas:105269649"/>
<dbReference type="PROSITE" id="PS50156">
    <property type="entry name" value="SSD"/>
    <property type="match status" value="1"/>
</dbReference>
<reference evidence="6" key="1">
    <citation type="submission" date="2025-08" db="UniProtKB">
        <authorList>
            <consortium name="RefSeq"/>
        </authorList>
    </citation>
    <scope>IDENTIFICATION</scope>
    <source>
        <strain evidence="6">USDA-PBARC FA_bdor</strain>
        <tissue evidence="6">Whole organism</tissue>
    </source>
</reference>
<feature type="transmembrane region" description="Helical" evidence="3">
    <location>
        <begin position="356"/>
        <end position="379"/>
    </location>
</feature>
<feature type="transmembrane region" description="Helical" evidence="3">
    <location>
        <begin position="324"/>
        <end position="350"/>
    </location>
</feature>
<keyword evidence="3" id="KW-1133">Transmembrane helix</keyword>
<comment type="similarity">
    <text evidence="1">Belongs to the patched family.</text>
</comment>
<keyword evidence="3" id="KW-0472">Membrane</keyword>
<keyword evidence="3" id="KW-0812">Transmembrane</keyword>
<evidence type="ECO:0000256" key="3">
    <source>
        <dbReference type="SAM" id="Phobius"/>
    </source>
</evidence>
<dbReference type="AlphaFoldDB" id="A0A9R1TFY4"/>